<dbReference type="Gene3D" id="1.10.287.850">
    <property type="entry name" value="HP0062-like domain"/>
    <property type="match status" value="1"/>
</dbReference>
<evidence type="ECO:0000259" key="1">
    <source>
        <dbReference type="Pfam" id="PF00934"/>
    </source>
</evidence>
<dbReference type="InterPro" id="IPR038332">
    <property type="entry name" value="PPE_sf"/>
</dbReference>
<evidence type="ECO:0000313" key="3">
    <source>
        <dbReference type="EMBL" id="GKU72876.1"/>
    </source>
</evidence>
<evidence type="ECO:0000313" key="5">
    <source>
        <dbReference type="Proteomes" id="UP001139505"/>
    </source>
</evidence>
<organism evidence="3 5">
    <name type="scientific">Mycobacterium montefiorense</name>
    <dbReference type="NCBI Taxonomy" id="154654"/>
    <lineage>
        <taxon>Bacteria</taxon>
        <taxon>Bacillati</taxon>
        <taxon>Actinomycetota</taxon>
        <taxon>Actinomycetes</taxon>
        <taxon>Mycobacteriales</taxon>
        <taxon>Mycobacteriaceae</taxon>
        <taxon>Mycobacterium</taxon>
        <taxon>Mycobacterium simiae complex</taxon>
    </lineage>
</organism>
<dbReference type="SUPFAM" id="SSF140459">
    <property type="entry name" value="PE/PPE dimer-like"/>
    <property type="match status" value="1"/>
</dbReference>
<reference evidence="3" key="4">
    <citation type="submission" date="2022-04" db="EMBL/GenBank/DDBJ databases">
        <authorList>
            <person name="Komine T."/>
            <person name="Fukano H."/>
            <person name="Wada S."/>
        </authorList>
    </citation>
    <scope>NUCLEOTIDE SEQUENCE</scope>
    <source>
        <strain evidence="3">NJB18185</strain>
    </source>
</reference>
<dbReference type="Pfam" id="PF00934">
    <property type="entry name" value="PE"/>
    <property type="match status" value="1"/>
</dbReference>
<evidence type="ECO:0000313" key="2">
    <source>
        <dbReference type="EMBL" id="GBG36068.1"/>
    </source>
</evidence>
<reference evidence="3" key="3">
    <citation type="journal article" date="2022" name="Microbiol. Resour. Announc.">
        <title>Draft Genome Sequences of Eight Mycobacterium montefiorense Strains Isolated from Salamanders in Captivity.</title>
        <authorList>
            <person name="Komine T."/>
            <person name="Ihara H."/>
            <person name="Fukano H."/>
            <person name="Hoshino Y."/>
            <person name="Kurata O."/>
            <person name="Wada S."/>
        </authorList>
    </citation>
    <scope>NUCLEOTIDE SEQUENCE</scope>
    <source>
        <strain evidence="3">NJB18185</strain>
    </source>
</reference>
<gene>
    <name evidence="3" type="primary">PE32</name>
    <name evidence="2" type="ORF">MmonteBS_04400</name>
    <name evidence="3" type="ORF">NJB18185_26480</name>
</gene>
<proteinExistence type="predicted"/>
<reference evidence="4" key="2">
    <citation type="submission" date="2018-04" db="EMBL/GenBank/DDBJ databases">
        <title>Draft genome sequence of Mycobacterium montefiorense isolated from Japanese black salamander.</title>
        <authorList>
            <person name="Fukano H."/>
            <person name="Yoshida M."/>
            <person name="Shimizu A."/>
            <person name="Iwao H."/>
            <person name="Kurata O."/>
            <person name="Katayama Y."/>
            <person name="Omatsu T."/>
            <person name="Mizutani T."/>
            <person name="Wada S."/>
            <person name="Hoshino Y."/>
        </authorList>
    </citation>
    <scope>NUCLEOTIDE SEQUENCE [LARGE SCALE GENOMIC DNA]</scope>
    <source>
        <strain evidence="4">BS</strain>
    </source>
</reference>
<keyword evidence="4" id="KW-1185">Reference proteome</keyword>
<feature type="domain" description="PE" evidence="1">
    <location>
        <begin position="4"/>
        <end position="94"/>
    </location>
</feature>
<name>A0AA37UVR4_9MYCO</name>
<dbReference type="Proteomes" id="UP001139505">
    <property type="component" value="Unassembled WGS sequence"/>
</dbReference>
<dbReference type="InterPro" id="IPR000084">
    <property type="entry name" value="PE-PGRS_N"/>
</dbReference>
<dbReference type="EMBL" id="BQYH01000016">
    <property type="protein sequence ID" value="GKU72876.1"/>
    <property type="molecule type" value="Genomic_DNA"/>
</dbReference>
<comment type="caution">
    <text evidence="3">The sequence shown here is derived from an EMBL/GenBank/DDBJ whole genome shotgun (WGS) entry which is preliminary data.</text>
</comment>
<accession>A0AA37UVR4</accession>
<reference evidence="2" key="1">
    <citation type="journal article" date="2018" name="Genome Announc.">
        <title>Draft Genome Sequence of Mycobacterium montefiorense Isolated from Japanese Black Salamander (Hynobius nigrescens).</title>
        <authorList>
            <person name="Fukano H."/>
            <person name="Yoshida M."/>
            <person name="Shimizu A."/>
            <person name="Iwao H."/>
            <person name="Katayama Y."/>
            <person name="Omatsu T."/>
            <person name="Mizutani T."/>
            <person name="Kurata O."/>
            <person name="Wada S."/>
            <person name="Hoshino Y."/>
        </authorList>
    </citation>
    <scope>NUCLEOTIDE SEQUENCE</scope>
    <source>
        <strain evidence="2">BS</strain>
    </source>
</reference>
<dbReference type="RefSeq" id="WP_108920287.1">
    <property type="nucleotide sequence ID" value="NZ_BFCH01000002.1"/>
</dbReference>
<sequence length="99" mass="9843">MSFLRAQPEVLHAVAGELHSVNAAVREGSSAAATPTTGVVPAAADVVSILTAAQFASHAQLFQQISAEAAAVREQLVATLVVSAGSYADTELANAAAAG</sequence>
<protein>
    <submittedName>
        <fullName evidence="3">PE family protein PE32</fullName>
    </submittedName>
</protein>
<evidence type="ECO:0000313" key="4">
    <source>
        <dbReference type="Proteomes" id="UP000245060"/>
    </source>
</evidence>
<dbReference type="EMBL" id="BFCH01000002">
    <property type="protein sequence ID" value="GBG36068.1"/>
    <property type="molecule type" value="Genomic_DNA"/>
</dbReference>
<dbReference type="AlphaFoldDB" id="A0AA37UVR4"/>
<dbReference type="Proteomes" id="UP000245060">
    <property type="component" value="Unassembled WGS sequence"/>
</dbReference>